<proteinExistence type="predicted"/>
<dbReference type="InterPro" id="IPR058564">
    <property type="entry name" value="TPR_TRAPPC9_Trs120"/>
</dbReference>
<dbReference type="InterPro" id="IPR058567">
    <property type="entry name" value="Ig_TRAPPC9_Trs120_3rd"/>
</dbReference>
<dbReference type="GeneID" id="11503253"/>
<evidence type="ECO:0000259" key="5">
    <source>
        <dbReference type="Pfam" id="PF26251"/>
    </source>
</evidence>
<evidence type="ECO:0000256" key="1">
    <source>
        <dbReference type="ARBA" id="ARBA00004555"/>
    </source>
</evidence>
<dbReference type="HOGENOM" id="CLU_002231_1_0_1"/>
<evidence type="ECO:0000256" key="3">
    <source>
        <dbReference type="SAM" id="MobiDB-lite"/>
    </source>
</evidence>
<dbReference type="Pfam" id="PF26251">
    <property type="entry name" value="TPR_TRAPPC9-Trs120"/>
    <property type="match status" value="1"/>
</dbReference>
<dbReference type="PANTHER" id="PTHR21512">
    <property type="entry name" value="TRAFFICKING PROTEIN PARTICLE COMPLEX SUBUNIT 9"/>
    <property type="match status" value="1"/>
</dbReference>
<feature type="domain" description="Trs120/TRAPPC9 N-terminal" evidence="4">
    <location>
        <begin position="10"/>
        <end position="315"/>
    </location>
</feature>
<dbReference type="Pfam" id="PF26280">
    <property type="entry name" value="Ig_TRAPPC9-Trs120_2nd"/>
    <property type="match status" value="1"/>
</dbReference>
<keyword evidence="9" id="KW-1185">Reference proteome</keyword>
<evidence type="ECO:0000259" key="6">
    <source>
        <dbReference type="Pfam" id="PF26282"/>
    </source>
</evidence>
<dbReference type="AlphaFoldDB" id="G8ZM58"/>
<dbReference type="OrthoDB" id="27962at2759"/>
<dbReference type="InterPro" id="IPR058568">
    <property type="entry name" value="Ig_TRAPPC9_Trs120_4th"/>
</dbReference>
<dbReference type="GO" id="GO:0034498">
    <property type="term" value="P:early endosome to Golgi transport"/>
    <property type="evidence" value="ECO:0007669"/>
    <property type="project" value="EnsemblFungi"/>
</dbReference>
<reference evidence="8 9" key="1">
    <citation type="journal article" date="2011" name="Proc. Natl. Acad. Sci. U.S.A.">
        <title>Evolutionary erosion of yeast sex chromosomes by mating-type switching accidents.</title>
        <authorList>
            <person name="Gordon J.L."/>
            <person name="Armisen D."/>
            <person name="Proux-Wera E."/>
            <person name="Oheigeartaigh S.S."/>
            <person name="Byrne K.P."/>
            <person name="Wolfe K.H."/>
        </authorList>
    </citation>
    <scope>NUCLEOTIDE SEQUENCE [LARGE SCALE GENOMIC DNA]</scope>
    <source>
        <strain evidence="9">ATCC 10662 / CBS 1146 / NBRC 0425 / NCYC 2629 / NRRL Y-866</strain>
    </source>
</reference>
<accession>G8ZM58</accession>
<keyword evidence="2" id="KW-0333">Golgi apparatus</keyword>
<name>G8ZM58_TORDE</name>
<evidence type="ECO:0000313" key="9">
    <source>
        <dbReference type="Proteomes" id="UP000005627"/>
    </source>
</evidence>
<dbReference type="eggNOG" id="KOG1953">
    <property type="taxonomic scope" value="Eukaryota"/>
</dbReference>
<dbReference type="FunCoup" id="G8ZM58">
    <property type="interactions" value="41"/>
</dbReference>
<feature type="domain" description="Trs120/TRAPPC9 fourth Ig-like" evidence="7">
    <location>
        <begin position="1128"/>
        <end position="1246"/>
    </location>
</feature>
<dbReference type="InParanoid" id="G8ZM58"/>
<dbReference type="PANTHER" id="PTHR21512:SF5">
    <property type="entry name" value="TRAFFICKING PROTEIN PARTICLE COMPLEX SUBUNIT 9"/>
    <property type="match status" value="1"/>
</dbReference>
<dbReference type="GO" id="GO:0005829">
    <property type="term" value="C:cytosol"/>
    <property type="evidence" value="ECO:0007669"/>
    <property type="project" value="GOC"/>
</dbReference>
<dbReference type="Pfam" id="PF26283">
    <property type="entry name" value="Ig_TRAPPC9-Trs120_4th"/>
    <property type="match status" value="1"/>
</dbReference>
<feature type="domain" description="Trs120/TRAPPC9 third Ig-like" evidence="6">
    <location>
        <begin position="952"/>
        <end position="1122"/>
    </location>
</feature>
<comment type="subcellular location">
    <subcellularLocation>
        <location evidence="1">Golgi apparatus</location>
    </subcellularLocation>
</comment>
<evidence type="ECO:0000256" key="2">
    <source>
        <dbReference type="ARBA" id="ARBA00023034"/>
    </source>
</evidence>
<evidence type="ECO:0000259" key="7">
    <source>
        <dbReference type="Pfam" id="PF26283"/>
    </source>
</evidence>
<dbReference type="InterPro" id="IPR013935">
    <property type="entry name" value="Trs120_TRAPPC9"/>
</dbReference>
<dbReference type="GO" id="GO:0005769">
    <property type="term" value="C:early endosome"/>
    <property type="evidence" value="ECO:0007669"/>
    <property type="project" value="EnsemblFungi"/>
</dbReference>
<sequence>MMKSLGHGASFVWPSRIRALVVPIGKWKRHQFNEAVENLQSYSEIRLLDITPIDSSLFTPQGFPNGRLFFDFSSYGYNDSLDLFLYDFEPFRKIFVVIGLINDDNNPESSLQTLKERYPTIISHNVIVTNTSGETNVGENIFYCGQKLEDNLETILCDVGKTFLQALSQYYSSYKHVTLRSPGAIGGNSVMKTTLTRQVAALTAVVSPSSTNASKRLSSIEITTNNIKRSASLKLAKSLSSSENRSHSRSRGRQLKILGNFQLLAGRYTDALNSFNEAVTLLHKIRDYLWLGSALDGVAICFLLLSYLQIPFQIPPLVNVLCPIQPNNIVPEGQSPRNSVQYTPMKSPRDSTSSLSSVAAVDVESINLPKLIKSISEKIMYYYELSLSHTCDYTPQTVYSEILLKTLTFMVVCQSGSELSLDALKLIIQGSMPESPSVDEVPSEALFTRGEIYSFANRVFDLQLKKMEVESQCKIYVNLAQIYGSLGFERKKAFVLRLLLVAIVSDTEHIQWHEEYKERLQEMVKLYGIEDGAVEKSSDNPHEVSWLILQKKCLQLCLTVSTRVNDNEAAAHYTSVLICRYAHLLTQSEQQALFKSYMQPLILEGYIQSYWDPFLLRELKFVRLESNGLTIDGEQIPIETEIIKQNDSVVDIEAPQVFNPFKALQATSSSKNNESAEVQGSFLVGDKAMISCMVQNPFKFEIGITGVQFDAEMMEYCELDENEISLMHPVFVPAESMRLINLPLTLKKPTFHKWLTIDSLNVSVLGMSSKVFKIVATEKKGVDSAMSDERCIFEKIQIKILPEQPELQLLRTENISDNSWMMLHGTKKKVSITVRNKSLSCPIDYLQFSSISNIEKSMKPDYWKKLPADDLFGIEKQLQWLKNSFVKILNAPSHIAPNEVITIDVEVDATSVPLQFNGFDLIANYGMRAGDGSCIYLKKLRLPYEVFLKRSIEVPGLEVIPLNELFSPKMESVDWIKFIMKKAHSDKDFHVGDYALLLIDIRNSWIDGIDVKVEFEDFHGQSYMIEADHTTRVIVPFKKLGYETTNLKNKAIPRVFAGRQYIQSGLREEQEFEMRETFWCREHVLSKLHCQWHLSRDPTKTGVVDFRQFLDKFDERMVSIMYANKLPYHVELELDKCTIEKGQSLWVKATVTPTQSRQSSTRNSMLLLNFMLFDNQTCKLLPKSNRRILYNGTLNHHIMATKKATINLTLLPIETGNYEIFVSIASTDGDESTIQFNSGPVTFQVN</sequence>
<dbReference type="GO" id="GO:1990071">
    <property type="term" value="C:TRAPPII protein complex"/>
    <property type="evidence" value="ECO:0007669"/>
    <property type="project" value="EnsemblFungi"/>
</dbReference>
<feature type="region of interest" description="Disordered" evidence="3">
    <location>
        <begin position="332"/>
        <end position="353"/>
    </location>
</feature>
<evidence type="ECO:0000313" key="8">
    <source>
        <dbReference type="EMBL" id="CCE89702.1"/>
    </source>
</evidence>
<dbReference type="InterPro" id="IPR058563">
    <property type="entry name" value="Trs120_TRAPPC9_N"/>
</dbReference>
<protein>
    <submittedName>
        <fullName evidence="8">Uncharacterized protein</fullName>
    </submittedName>
</protein>
<dbReference type="Proteomes" id="UP000005627">
    <property type="component" value="Chromosome 1"/>
</dbReference>
<dbReference type="Pfam" id="PF26282">
    <property type="entry name" value="Ig_TRAPPC9-Trs120_3rd"/>
    <property type="match status" value="1"/>
</dbReference>
<organism evidence="8 9">
    <name type="scientific">Torulaspora delbrueckii</name>
    <name type="common">Yeast</name>
    <name type="synonym">Candida colliculosa</name>
    <dbReference type="NCBI Taxonomy" id="4950"/>
    <lineage>
        <taxon>Eukaryota</taxon>
        <taxon>Fungi</taxon>
        <taxon>Dikarya</taxon>
        <taxon>Ascomycota</taxon>
        <taxon>Saccharomycotina</taxon>
        <taxon>Saccharomycetes</taxon>
        <taxon>Saccharomycetales</taxon>
        <taxon>Saccharomycetaceae</taxon>
        <taxon>Torulaspora</taxon>
    </lineage>
</organism>
<feature type="domain" description="Trs120/TRAPPC9 TPR region" evidence="5">
    <location>
        <begin position="368"/>
        <end position="606"/>
    </location>
</feature>
<dbReference type="EMBL" id="HE616742">
    <property type="protein sequence ID" value="CCE89702.1"/>
    <property type="molecule type" value="Genomic_DNA"/>
</dbReference>
<evidence type="ECO:0000259" key="4">
    <source>
        <dbReference type="Pfam" id="PF08626"/>
    </source>
</evidence>
<feature type="compositionally biased region" description="Polar residues" evidence="3">
    <location>
        <begin position="335"/>
        <end position="353"/>
    </location>
</feature>
<dbReference type="GO" id="GO:0005802">
    <property type="term" value="C:trans-Golgi network"/>
    <property type="evidence" value="ECO:0007669"/>
    <property type="project" value="EnsemblFungi"/>
</dbReference>
<gene>
    <name evidence="8" type="primary">TDEL0A03700</name>
    <name evidence="8" type="ORF">TDEL_0A03700</name>
</gene>
<dbReference type="Pfam" id="PF08626">
    <property type="entry name" value="TRAPPC9-Trs120"/>
    <property type="match status" value="1"/>
</dbReference>
<dbReference type="GO" id="GO:0005085">
    <property type="term" value="F:guanyl-nucleotide exchange factor activity"/>
    <property type="evidence" value="ECO:0007669"/>
    <property type="project" value="EnsemblFungi"/>
</dbReference>
<dbReference type="KEGG" id="tdl:TDEL_0A03700"/>
<dbReference type="STRING" id="1076872.G8ZM58"/>
<dbReference type="RefSeq" id="XP_003678913.1">
    <property type="nucleotide sequence ID" value="XM_003678865.1"/>
</dbReference>
<dbReference type="GO" id="GO:0006891">
    <property type="term" value="P:intra-Golgi vesicle-mediated transport"/>
    <property type="evidence" value="ECO:0007669"/>
    <property type="project" value="EnsemblFungi"/>
</dbReference>